<proteinExistence type="inferred from homology"/>
<evidence type="ECO:0000256" key="1">
    <source>
        <dbReference type="ARBA" id="ARBA00006043"/>
    </source>
</evidence>
<dbReference type="InterPro" id="IPR055417">
    <property type="entry name" value="UFD1_N1"/>
</dbReference>
<feature type="domain" description="Ubiquitin fusion degradation protein UFD1 N-terminal subdomain 1" evidence="4">
    <location>
        <begin position="127"/>
        <end position="225"/>
    </location>
</feature>
<keyword evidence="3" id="KW-0732">Signal</keyword>
<protein>
    <recommendedName>
        <fullName evidence="8">Ubiquitin fusion degradation protein 1</fullName>
    </recommendedName>
</protein>
<dbReference type="Pfam" id="PF24842">
    <property type="entry name" value="UFD1_N2"/>
    <property type="match status" value="1"/>
</dbReference>
<keyword evidence="7" id="KW-1185">Reference proteome</keyword>
<reference evidence="6 7" key="1">
    <citation type="submission" date="2024-10" db="EMBL/GenBank/DDBJ databases">
        <title>Updated reference genomes for cyclostephanoid diatoms.</title>
        <authorList>
            <person name="Roberts W.R."/>
            <person name="Alverson A.J."/>
        </authorList>
    </citation>
    <scope>NUCLEOTIDE SEQUENCE [LARGE SCALE GENOMIC DNA]</scope>
    <source>
        <strain evidence="6 7">AJA276-08</strain>
    </source>
</reference>
<dbReference type="Gene3D" id="2.40.40.50">
    <property type="entry name" value="Ubiquitin fusion degradation protein UFD1, N-terminal domain"/>
    <property type="match status" value="1"/>
</dbReference>
<feature type="chain" id="PRO_5044799073" description="Ubiquitin fusion degradation protein 1" evidence="3">
    <location>
        <begin position="23"/>
        <end position="325"/>
    </location>
</feature>
<evidence type="ECO:0000259" key="4">
    <source>
        <dbReference type="Pfam" id="PF03152"/>
    </source>
</evidence>
<comment type="caution">
    <text evidence="6">The sequence shown here is derived from an EMBL/GenBank/DDBJ whole genome shotgun (WGS) entry which is preliminary data.</text>
</comment>
<accession>A0ABD3NUY7</accession>
<dbReference type="EMBL" id="JALLAZ020001144">
    <property type="protein sequence ID" value="KAL3779825.1"/>
    <property type="molecule type" value="Genomic_DNA"/>
</dbReference>
<name>A0ABD3NUY7_9STRA</name>
<organism evidence="6 7">
    <name type="scientific">Stephanodiscus triporus</name>
    <dbReference type="NCBI Taxonomy" id="2934178"/>
    <lineage>
        <taxon>Eukaryota</taxon>
        <taxon>Sar</taxon>
        <taxon>Stramenopiles</taxon>
        <taxon>Ochrophyta</taxon>
        <taxon>Bacillariophyta</taxon>
        <taxon>Coscinodiscophyceae</taxon>
        <taxon>Thalassiosirophycidae</taxon>
        <taxon>Stephanodiscales</taxon>
        <taxon>Stephanodiscaceae</taxon>
        <taxon>Stephanodiscus</taxon>
    </lineage>
</organism>
<evidence type="ECO:0000256" key="3">
    <source>
        <dbReference type="SAM" id="SignalP"/>
    </source>
</evidence>
<evidence type="ECO:0000313" key="6">
    <source>
        <dbReference type="EMBL" id="KAL3779825.1"/>
    </source>
</evidence>
<dbReference type="InterPro" id="IPR055418">
    <property type="entry name" value="UFD1_N2"/>
</dbReference>
<comment type="similarity">
    <text evidence="1">Belongs to the UFD1 family.</text>
</comment>
<dbReference type="InterPro" id="IPR004854">
    <property type="entry name" value="Ufd1-like"/>
</dbReference>
<evidence type="ECO:0000256" key="2">
    <source>
        <dbReference type="ARBA" id="ARBA00022786"/>
    </source>
</evidence>
<evidence type="ECO:0000313" key="7">
    <source>
        <dbReference type="Proteomes" id="UP001530315"/>
    </source>
</evidence>
<keyword evidence="2" id="KW-0833">Ubl conjugation pathway</keyword>
<dbReference type="PANTHER" id="PTHR12555:SF13">
    <property type="entry name" value="UBIQUITIN RECOGNITION FACTOR IN ER-ASSOCIATED DEGRADATION PROTEIN 1"/>
    <property type="match status" value="1"/>
</dbReference>
<dbReference type="Pfam" id="PF03152">
    <property type="entry name" value="UFD1_N1"/>
    <property type="match status" value="1"/>
</dbReference>
<dbReference type="AlphaFoldDB" id="A0ABD3NUY7"/>
<evidence type="ECO:0000259" key="5">
    <source>
        <dbReference type="Pfam" id="PF24842"/>
    </source>
</evidence>
<dbReference type="Proteomes" id="UP001530315">
    <property type="component" value="Unassembled WGS sequence"/>
</dbReference>
<feature type="domain" description="Ubiquitin fusion degradation protein UFD1 N-terminal subdomain 2" evidence="5">
    <location>
        <begin position="230"/>
        <end position="308"/>
    </location>
</feature>
<dbReference type="PANTHER" id="PTHR12555">
    <property type="entry name" value="UBIQUITIN FUSION DEGRADATON PROTEIN 1"/>
    <property type="match status" value="1"/>
</dbReference>
<sequence length="325" mass="36282">MTPLPPPLAFLLLTISLPSALSSTTTSSSLAKSAAAKSSPFYYDPTSRYPTPSTLLLRRDGGALPFLWRKWDRAKSLALLEQAVEDHNAEIVATSSNLVDSVSYRRCIALPLDDRLFDPPPGVFSHGHVDTGDKMSLSRNFWDAIARSKAEVPWLFEVSRVEGVTSPRVPLPPDEHHHPSSTTLSRAVGGAIDFRSPNNFVFLPRWMFKSLGLRPFDVVDVRLVTNTPPGSAVRLRPHTSKFLDIGNHQAVLETELKHYSALTLGSTIPFDYRGERYHFDVVDLRSAPRGERVNTAKVQDCDIAAEFVRARDQLKPKRKTKRKDE</sequence>
<evidence type="ECO:0008006" key="8">
    <source>
        <dbReference type="Google" id="ProtNLM"/>
    </source>
</evidence>
<gene>
    <name evidence="6" type="ORF">ACHAW5_002010</name>
</gene>
<feature type="signal peptide" evidence="3">
    <location>
        <begin position="1"/>
        <end position="22"/>
    </location>
</feature>
<dbReference type="Gene3D" id="3.10.330.10">
    <property type="match status" value="1"/>
</dbReference>
<dbReference type="InterPro" id="IPR042299">
    <property type="entry name" value="Ufd1-like_Nn"/>
</dbReference>